<dbReference type="Proteomes" id="UP001175211">
    <property type="component" value="Unassembled WGS sequence"/>
</dbReference>
<evidence type="ECO:0000313" key="2">
    <source>
        <dbReference type="EMBL" id="KAK0440884.1"/>
    </source>
</evidence>
<comment type="caution">
    <text evidence="2">The sequence shown here is derived from an EMBL/GenBank/DDBJ whole genome shotgun (WGS) entry which is preliminary data.</text>
</comment>
<keyword evidence="3" id="KW-1185">Reference proteome</keyword>
<dbReference type="EMBL" id="JAUEPS010000074">
    <property type="protein sequence ID" value="KAK0440884.1"/>
    <property type="molecule type" value="Genomic_DNA"/>
</dbReference>
<sequence>MTEYDYSPEAAERYQATMRRISRWVDDAQAHASEYRSPFGPRSDVGDDDAPGPHQAVLTRGISQRVPPPPPPPMNLYAPVPGPMPPHNHGPAPPPSASRHHQPAIPLHGPAPPPTTTRHSSSTRRSQSKHRPSQTYYVSPTPTPPPPPPPPYYPGYTNHNPYYPTPYPNPPAPPPQYYRGAYAPPPGGYVIVPPQQKGGRSSSRVVPVVFSTSSSTDSDTPPLPPHRHPSFLQRVFQGGHRTPTPVTVAPGFFYLLITRQYYIHSNIFV</sequence>
<feature type="compositionally biased region" description="Pro residues" evidence="1">
    <location>
        <begin position="66"/>
        <end position="96"/>
    </location>
</feature>
<feature type="compositionally biased region" description="Low complexity" evidence="1">
    <location>
        <begin position="116"/>
        <end position="125"/>
    </location>
</feature>
<dbReference type="RefSeq" id="XP_060323739.1">
    <property type="nucleotide sequence ID" value="XM_060478436.1"/>
</dbReference>
<gene>
    <name evidence="2" type="ORF">EV420DRAFT_1650378</name>
</gene>
<evidence type="ECO:0000256" key="1">
    <source>
        <dbReference type="SAM" id="MobiDB-lite"/>
    </source>
</evidence>
<feature type="region of interest" description="Disordered" evidence="1">
    <location>
        <begin position="32"/>
        <end position="156"/>
    </location>
</feature>
<dbReference type="GeneID" id="85361984"/>
<feature type="compositionally biased region" description="Pro residues" evidence="1">
    <location>
        <begin position="141"/>
        <end position="153"/>
    </location>
</feature>
<accession>A0AA39MP48</accession>
<proteinExistence type="predicted"/>
<reference evidence="2" key="1">
    <citation type="submission" date="2023-06" db="EMBL/GenBank/DDBJ databases">
        <authorList>
            <consortium name="Lawrence Berkeley National Laboratory"/>
            <person name="Ahrendt S."/>
            <person name="Sahu N."/>
            <person name="Indic B."/>
            <person name="Wong-Bajracharya J."/>
            <person name="Merenyi Z."/>
            <person name="Ke H.-M."/>
            <person name="Monk M."/>
            <person name="Kocsube S."/>
            <person name="Drula E."/>
            <person name="Lipzen A."/>
            <person name="Balint B."/>
            <person name="Henrissat B."/>
            <person name="Andreopoulos B."/>
            <person name="Martin F.M."/>
            <person name="Harder C.B."/>
            <person name="Rigling D."/>
            <person name="Ford K.L."/>
            <person name="Foster G.D."/>
            <person name="Pangilinan J."/>
            <person name="Papanicolaou A."/>
            <person name="Barry K."/>
            <person name="LaButti K."/>
            <person name="Viragh M."/>
            <person name="Koriabine M."/>
            <person name="Yan M."/>
            <person name="Riley R."/>
            <person name="Champramary S."/>
            <person name="Plett K.L."/>
            <person name="Tsai I.J."/>
            <person name="Slot J."/>
            <person name="Sipos G."/>
            <person name="Plett J."/>
            <person name="Nagy L.G."/>
            <person name="Grigoriev I.V."/>
        </authorList>
    </citation>
    <scope>NUCLEOTIDE SEQUENCE</scope>
    <source>
        <strain evidence="2">CCBAS 213</strain>
    </source>
</reference>
<dbReference type="AlphaFoldDB" id="A0AA39MP48"/>
<protein>
    <submittedName>
        <fullName evidence="2">Uncharacterized protein</fullName>
    </submittedName>
</protein>
<evidence type="ECO:0000313" key="3">
    <source>
        <dbReference type="Proteomes" id="UP001175211"/>
    </source>
</evidence>
<organism evidence="2 3">
    <name type="scientific">Armillaria tabescens</name>
    <name type="common">Ringless honey mushroom</name>
    <name type="synonym">Agaricus tabescens</name>
    <dbReference type="NCBI Taxonomy" id="1929756"/>
    <lineage>
        <taxon>Eukaryota</taxon>
        <taxon>Fungi</taxon>
        <taxon>Dikarya</taxon>
        <taxon>Basidiomycota</taxon>
        <taxon>Agaricomycotina</taxon>
        <taxon>Agaricomycetes</taxon>
        <taxon>Agaricomycetidae</taxon>
        <taxon>Agaricales</taxon>
        <taxon>Marasmiineae</taxon>
        <taxon>Physalacriaceae</taxon>
        <taxon>Desarmillaria</taxon>
    </lineage>
</organism>
<name>A0AA39MP48_ARMTA</name>